<evidence type="ECO:0000256" key="2">
    <source>
        <dbReference type="SAM" id="Phobius"/>
    </source>
</evidence>
<name>A0A7S6SVV3_9PHYC</name>
<feature type="compositionally biased region" description="Basic and acidic residues" evidence="1">
    <location>
        <begin position="1"/>
        <end position="12"/>
    </location>
</feature>
<accession>A0A7S6SVV3</accession>
<reference evidence="3" key="1">
    <citation type="submission" date="2019-02" db="EMBL/GenBank/DDBJ databases">
        <authorList>
            <person name="Bachy C."/>
            <person name="Yung C.-M."/>
            <person name="Roux S."/>
            <person name="Sullivan M.B."/>
            <person name="Worden A.Z."/>
        </authorList>
    </citation>
    <scope>NUCLEOTIDE SEQUENCE</scope>
    <source>
        <strain evidence="3">BII-V1</strain>
    </source>
</reference>
<feature type="transmembrane region" description="Helical" evidence="2">
    <location>
        <begin position="106"/>
        <end position="122"/>
    </location>
</feature>
<feature type="region of interest" description="Disordered" evidence="1">
    <location>
        <begin position="1"/>
        <end position="50"/>
    </location>
</feature>
<feature type="compositionally biased region" description="Basic and acidic residues" evidence="1">
    <location>
        <begin position="28"/>
        <end position="40"/>
    </location>
</feature>
<evidence type="ECO:0000313" key="3">
    <source>
        <dbReference type="EMBL" id="QOR60184.1"/>
    </source>
</evidence>
<dbReference type="EMBL" id="MK522034">
    <property type="protein sequence ID" value="QOR60184.1"/>
    <property type="molecule type" value="Genomic_DNA"/>
</dbReference>
<keyword evidence="2" id="KW-0812">Transmembrane</keyword>
<protein>
    <submittedName>
        <fullName evidence="3">Uncharacterized protein</fullName>
    </submittedName>
</protein>
<evidence type="ECO:0000256" key="1">
    <source>
        <dbReference type="SAM" id="MobiDB-lite"/>
    </source>
</evidence>
<proteinExistence type="predicted"/>
<keyword evidence="2" id="KW-1133">Transmembrane helix</keyword>
<keyword evidence="2" id="KW-0472">Membrane</keyword>
<sequence length="123" mass="13771">MSELMLDDKTTMDDTNPFVDFMPGSSRQPHEFGEYKRPVDEPEEEPYKSPACDVVSKNVGRPGYSEEKCSLSRPLIPGRNIDKGFTNPGHSFGIEKAIKAGTNNNFIMNLISILCLILLIVMF</sequence>
<organism evidence="3">
    <name type="scientific">Bathycoccus sp. RCC716 virus 1</name>
    <dbReference type="NCBI Taxonomy" id="2530038"/>
    <lineage>
        <taxon>Viruses</taxon>
        <taxon>Varidnaviria</taxon>
        <taxon>Bamfordvirae</taxon>
        <taxon>Nucleocytoviricota</taxon>
        <taxon>Megaviricetes</taxon>
        <taxon>Algavirales</taxon>
        <taxon>Phycodnaviridae</taxon>
        <taxon>Prasinovirus</taxon>
    </lineage>
</organism>